<proteinExistence type="predicted"/>
<name>A0A0P0Z1M4_9HYPH</name>
<sequence>MSRAELLVRLQKVQQTPEMQGRNIRSIASILSNEALLKHVEVCEEAVEKARRVN</sequence>
<protein>
    <submittedName>
        <fullName evidence="1">Uncharacterized protein</fullName>
    </submittedName>
</protein>
<dbReference type="EMBL" id="LC066376">
    <property type="protein sequence ID" value="BAT27970.1"/>
    <property type="molecule type" value="Genomic_DNA"/>
</dbReference>
<accession>A0A0P0Z1M4</accession>
<reference evidence="1" key="1">
    <citation type="journal article" date="2015" name="Proc. Natl. Acad. Sci. U.S.A.">
        <title>Bacterial clade with the ribosomal RNA operon on a small plasmid rather than the chromosome.</title>
        <authorList>
            <person name="Anda M."/>
            <person name="Ohtsubo Y."/>
            <person name="Okubo T."/>
            <person name="Sugawara M."/>
            <person name="Nagata Y."/>
            <person name="Tsuda M."/>
            <person name="Minamisawa K."/>
            <person name="Mitsui H."/>
        </authorList>
    </citation>
    <scope>NUCLEOTIDE SEQUENCE</scope>
    <source>
        <strain evidence="1">JCM 14755</strain>
    </source>
</reference>
<dbReference type="RefSeq" id="WP_192843056.1">
    <property type="nucleotide sequence ID" value="NZ_BBWR01000010.1"/>
</dbReference>
<dbReference type="AlphaFoldDB" id="A0A0P0Z1M4"/>
<evidence type="ECO:0000313" key="1">
    <source>
        <dbReference type="EMBL" id="BAT27970.1"/>
    </source>
</evidence>
<organism evidence="1">
    <name type="scientific">Aureimonas frigidaquae</name>
    <dbReference type="NCBI Taxonomy" id="424757"/>
    <lineage>
        <taxon>Bacteria</taxon>
        <taxon>Pseudomonadati</taxon>
        <taxon>Pseudomonadota</taxon>
        <taxon>Alphaproteobacteria</taxon>
        <taxon>Hyphomicrobiales</taxon>
        <taxon>Aurantimonadaceae</taxon>
        <taxon>Aureimonas</taxon>
    </lineage>
</organism>